<evidence type="ECO:0000256" key="1">
    <source>
        <dbReference type="SAM" id="SignalP"/>
    </source>
</evidence>
<reference evidence="2 3" key="1">
    <citation type="submission" date="2020-08" db="EMBL/GenBank/DDBJ databases">
        <title>Genomic Encyclopedia of Type Strains, Phase IV (KMG-IV): sequencing the most valuable type-strain genomes for metagenomic binning, comparative biology and taxonomic classification.</title>
        <authorList>
            <person name="Goeker M."/>
        </authorList>
    </citation>
    <scope>NUCLEOTIDE SEQUENCE [LARGE SCALE GENOMIC DNA]</scope>
    <source>
        <strain evidence="2 3">DSM 29050</strain>
    </source>
</reference>
<keyword evidence="1" id="KW-0732">Signal</keyword>
<evidence type="ECO:0000313" key="2">
    <source>
        <dbReference type="EMBL" id="MBB3942290.1"/>
    </source>
</evidence>
<evidence type="ECO:0008006" key="4">
    <source>
        <dbReference type="Google" id="ProtNLM"/>
    </source>
</evidence>
<dbReference type="AlphaFoldDB" id="A0A840B045"/>
<dbReference type="RefSeq" id="WP_344672463.1">
    <property type="nucleotide sequence ID" value="NZ_BAABBG010000001.1"/>
</dbReference>
<dbReference type="EMBL" id="JACIEA010000001">
    <property type="protein sequence ID" value="MBB3942290.1"/>
    <property type="molecule type" value="Genomic_DNA"/>
</dbReference>
<gene>
    <name evidence="2" type="ORF">GGR91_000512</name>
</gene>
<evidence type="ECO:0000313" key="3">
    <source>
        <dbReference type="Proteomes" id="UP000581447"/>
    </source>
</evidence>
<feature type="chain" id="PRO_5032448303" description="DUF2946 domain-containing protein" evidence="1">
    <location>
        <begin position="21"/>
        <end position="105"/>
    </location>
</feature>
<name>A0A840B045_9SPHN</name>
<protein>
    <recommendedName>
        <fullName evidence="4">DUF2946 domain-containing protein</fullName>
    </recommendedName>
</protein>
<comment type="caution">
    <text evidence="2">The sequence shown here is derived from an EMBL/GenBank/DDBJ whole genome shotgun (WGS) entry which is preliminary data.</text>
</comment>
<keyword evidence="3" id="KW-1185">Reference proteome</keyword>
<feature type="signal peptide" evidence="1">
    <location>
        <begin position="1"/>
        <end position="20"/>
    </location>
</feature>
<proteinExistence type="predicted"/>
<accession>A0A840B045</accession>
<sequence length="105" mass="11021">MFRNLFLAIFLFGLALPALAVPVTPVAASEAMPADCHGMPMGTQDDDAEERGKAVQLHGCIGCIAPVSPGFAVFQLASLPCVRQSALLHELLGTIARPTIPPPRS</sequence>
<dbReference type="Proteomes" id="UP000581447">
    <property type="component" value="Unassembled WGS sequence"/>
</dbReference>
<organism evidence="2 3">
    <name type="scientific">Sphingorhabdus rigui</name>
    <dbReference type="NCBI Taxonomy" id="1282858"/>
    <lineage>
        <taxon>Bacteria</taxon>
        <taxon>Pseudomonadati</taxon>
        <taxon>Pseudomonadota</taxon>
        <taxon>Alphaproteobacteria</taxon>
        <taxon>Sphingomonadales</taxon>
        <taxon>Sphingomonadaceae</taxon>
        <taxon>Sphingorhabdus</taxon>
    </lineage>
</organism>